<dbReference type="AlphaFoldDB" id="A0AAW1SE50"/>
<dbReference type="Gene3D" id="2.60.40.1470">
    <property type="entry name" value="ApaG domain"/>
    <property type="match status" value="1"/>
</dbReference>
<dbReference type="Pfam" id="PF04379">
    <property type="entry name" value="DUF525"/>
    <property type="match status" value="1"/>
</dbReference>
<dbReference type="PROSITE" id="PS51087">
    <property type="entry name" value="APAG"/>
    <property type="match status" value="1"/>
</dbReference>
<feature type="domain" description="ApaG" evidence="1">
    <location>
        <begin position="129"/>
        <end position="255"/>
    </location>
</feature>
<dbReference type="InterPro" id="IPR036767">
    <property type="entry name" value="ApaG_sf"/>
</dbReference>
<evidence type="ECO:0000259" key="1">
    <source>
        <dbReference type="PROSITE" id="PS51087"/>
    </source>
</evidence>
<dbReference type="InterPro" id="IPR001943">
    <property type="entry name" value="UVR_dom"/>
</dbReference>
<name>A0AAW1SE50_9CHLO</name>
<dbReference type="InterPro" id="IPR007474">
    <property type="entry name" value="ApaG_domain"/>
</dbReference>
<organism evidence="2 3">
    <name type="scientific">Elliptochloris bilobata</name>
    <dbReference type="NCBI Taxonomy" id="381761"/>
    <lineage>
        <taxon>Eukaryota</taxon>
        <taxon>Viridiplantae</taxon>
        <taxon>Chlorophyta</taxon>
        <taxon>core chlorophytes</taxon>
        <taxon>Trebouxiophyceae</taxon>
        <taxon>Trebouxiophyceae incertae sedis</taxon>
        <taxon>Elliptochloris clade</taxon>
        <taxon>Elliptochloris</taxon>
    </lineage>
</organism>
<dbReference type="NCBIfam" id="NF003967">
    <property type="entry name" value="PRK05461.1"/>
    <property type="match status" value="1"/>
</dbReference>
<dbReference type="EMBL" id="JALJOU010000005">
    <property type="protein sequence ID" value="KAK9843819.1"/>
    <property type="molecule type" value="Genomic_DNA"/>
</dbReference>
<gene>
    <name evidence="2" type="ORF">WJX81_007518</name>
</gene>
<proteinExistence type="predicted"/>
<dbReference type="SUPFAM" id="SSF110069">
    <property type="entry name" value="ApaG-like"/>
    <property type="match status" value="1"/>
</dbReference>
<comment type="caution">
    <text evidence="2">The sequence shown here is derived from an EMBL/GenBank/DDBJ whole genome shotgun (WGS) entry which is preliminary data.</text>
</comment>
<evidence type="ECO:0000313" key="2">
    <source>
        <dbReference type="EMBL" id="KAK9843819.1"/>
    </source>
</evidence>
<dbReference type="Pfam" id="PF02151">
    <property type="entry name" value="UVR"/>
    <property type="match status" value="2"/>
</dbReference>
<dbReference type="InterPro" id="IPR050718">
    <property type="entry name" value="ApaG-like"/>
</dbReference>
<dbReference type="PANTHER" id="PTHR47191">
    <property type="entry name" value="OS05G0170800 PROTEIN"/>
    <property type="match status" value="1"/>
</dbReference>
<dbReference type="Proteomes" id="UP001445335">
    <property type="component" value="Unassembled WGS sequence"/>
</dbReference>
<protein>
    <recommendedName>
        <fullName evidence="1">ApaG domain-containing protein</fullName>
    </recommendedName>
</protein>
<accession>A0AAW1SE50</accession>
<dbReference type="PANTHER" id="PTHR47191:SF2">
    <property type="entry name" value="OS05G0170800 PROTEIN"/>
    <property type="match status" value="1"/>
</dbReference>
<reference evidence="2 3" key="1">
    <citation type="journal article" date="2024" name="Nat. Commun.">
        <title>Phylogenomics reveals the evolutionary origins of lichenization in chlorophyte algae.</title>
        <authorList>
            <person name="Puginier C."/>
            <person name="Libourel C."/>
            <person name="Otte J."/>
            <person name="Skaloud P."/>
            <person name="Haon M."/>
            <person name="Grisel S."/>
            <person name="Petersen M."/>
            <person name="Berrin J.G."/>
            <person name="Delaux P.M."/>
            <person name="Dal Grande F."/>
            <person name="Keller J."/>
        </authorList>
    </citation>
    <scope>NUCLEOTIDE SEQUENCE [LARGE SCALE GENOMIC DNA]</scope>
    <source>
        <strain evidence="2 3">SAG 245.80</strain>
    </source>
</reference>
<sequence>MALRAVVTAKTCQAAPFVPPACLGAANLPGRTRPHGICSPARCVRTRAAQTQVATEKDVASINSALKEAIAAEDYALAARLRDELQRLPQVELQACLQRAVEQEDYAEAARLRDRLLALQPPPPPTSSDTVTAGIRVTVQSRYAKPKSSPGHNYVFTYSVTIQNEGSATVQLRNRRWAISNDATGATEEIRGPGVVGEQPVLSPGEAFNYSSYCQLPTPAGSMEGSYEFTELKQGRPVRTFDVVIGRFALVAAEE</sequence>
<evidence type="ECO:0000313" key="3">
    <source>
        <dbReference type="Proteomes" id="UP001445335"/>
    </source>
</evidence>
<keyword evidence="3" id="KW-1185">Reference proteome</keyword>